<protein>
    <submittedName>
        <fullName evidence="1">Uncharacterized protein</fullName>
    </submittedName>
</protein>
<evidence type="ECO:0000313" key="1">
    <source>
        <dbReference type="EMBL" id="MBI1646728.1"/>
    </source>
</evidence>
<evidence type="ECO:0000313" key="2">
    <source>
        <dbReference type="Proteomes" id="UP000641139"/>
    </source>
</evidence>
<dbReference type="Proteomes" id="UP000641139">
    <property type="component" value="Unassembled WGS sequence"/>
</dbReference>
<sequence>MKYSLLILYFWVFSINAQEALTVAQWRDILSGSIPTYKRLSIKNIALYHQGQLLYTYQLLSTPEGYLKITTPERECSYDDNGKLLSAYFLQIKKGYEATYNSYGKIASYTLTVDKDSVIEKKTFSDLFYKEELLDKNGKEKSSYISRKSGLKEETVFTQGNYQVIHSYYKNNISVDKELKNEVIHKYDSVVRNQDRKELYRLFYYRYPDSLYKRESFGEVDSIREYVFKKDLLFSEKFYCKGLDPLQKGYIPFLQYFYTTEGSLEKSIRWFYYPQKESNYLVLDKILYINHLTGAQKIKRVKGKGRIKAIIEDIGTWKFWRKIEFKKKITPLNCGTPSNNRKHYHYKASFLSPSVLIDNSSLKTAFFEDELLEYFTGWEFKDNPISLHISLKKDTFTVSDKTIIPEKYLEKLHQYYQKELFKDKTAIVTFADGRSETLNLNIIEVIPLEIDYLETPDDM</sequence>
<comment type="caution">
    <text evidence="1">The sequence shown here is derived from an EMBL/GenBank/DDBJ whole genome shotgun (WGS) entry which is preliminary data.</text>
</comment>
<accession>A0ABS0SLT1</accession>
<name>A0ABS0SLT1_9FLAO</name>
<proteinExistence type="predicted"/>
<organism evidence="1 2">
    <name type="scientific">Capnocytophaga periodontitidis</name>
    <dbReference type="NCBI Taxonomy" id="2795027"/>
    <lineage>
        <taxon>Bacteria</taxon>
        <taxon>Pseudomonadati</taxon>
        <taxon>Bacteroidota</taxon>
        <taxon>Flavobacteriia</taxon>
        <taxon>Flavobacteriales</taxon>
        <taxon>Flavobacteriaceae</taxon>
        <taxon>Capnocytophaga</taxon>
    </lineage>
</organism>
<keyword evidence="2" id="KW-1185">Reference proteome</keyword>
<dbReference type="RefSeq" id="WP_198466482.1">
    <property type="nucleotide sequence ID" value="NZ_JAEFDC010000004.1"/>
</dbReference>
<dbReference type="EMBL" id="JAEFDC010000004">
    <property type="protein sequence ID" value="MBI1646728.1"/>
    <property type="molecule type" value="Genomic_DNA"/>
</dbReference>
<gene>
    <name evidence="1" type="ORF">I7X30_06605</name>
</gene>
<reference evidence="1 2" key="1">
    <citation type="journal article" date="2021" name="Int. J. Syst. Evol. Microbiol.">
        <title>Capnocytophaga periodontitidis sp. nov., isolated from subgingival plaque of periodontitis patient.</title>
        <authorList>
            <person name="Zhang Y."/>
            <person name="Qiao D."/>
            <person name="Shi W."/>
            <person name="Wu D."/>
            <person name="Cai M."/>
        </authorList>
    </citation>
    <scope>NUCLEOTIDE SEQUENCE [LARGE SCALE GENOMIC DNA]</scope>
    <source>
        <strain evidence="1 2">051621</strain>
    </source>
</reference>